<evidence type="ECO:0000256" key="2">
    <source>
        <dbReference type="ARBA" id="ARBA00006275"/>
    </source>
</evidence>
<dbReference type="RefSeq" id="WP_046146042.1">
    <property type="nucleotide sequence ID" value="NZ_KQ033912.1"/>
</dbReference>
<dbReference type="STRING" id="927665.HMPREF1535_02086"/>
<evidence type="ECO:0000313" key="8">
    <source>
        <dbReference type="EMBL" id="KKB56113.1"/>
    </source>
</evidence>
<comment type="similarity">
    <text evidence="2">Belongs to the SusD family.</text>
</comment>
<keyword evidence="5" id="KW-0998">Cell outer membrane</keyword>
<dbReference type="SUPFAM" id="SSF48452">
    <property type="entry name" value="TPR-like"/>
    <property type="match status" value="1"/>
</dbReference>
<dbReference type="AlphaFoldDB" id="A0A0F5JEG9"/>
<gene>
    <name evidence="8" type="ORF">HMPREF1535_02086</name>
</gene>
<evidence type="ECO:0000256" key="3">
    <source>
        <dbReference type="ARBA" id="ARBA00022729"/>
    </source>
</evidence>
<dbReference type="Proteomes" id="UP000033047">
    <property type="component" value="Unassembled WGS sequence"/>
</dbReference>
<evidence type="ECO:0000256" key="5">
    <source>
        <dbReference type="ARBA" id="ARBA00023237"/>
    </source>
</evidence>
<evidence type="ECO:0000259" key="7">
    <source>
        <dbReference type="Pfam" id="PF14322"/>
    </source>
</evidence>
<organism evidence="8 9">
    <name type="scientific">Parabacteroides goldsteinii DSM 19448 = WAL 12034</name>
    <dbReference type="NCBI Taxonomy" id="927665"/>
    <lineage>
        <taxon>Bacteria</taxon>
        <taxon>Pseudomonadati</taxon>
        <taxon>Bacteroidota</taxon>
        <taxon>Bacteroidia</taxon>
        <taxon>Bacteroidales</taxon>
        <taxon>Tannerellaceae</taxon>
        <taxon>Parabacteroides</taxon>
    </lineage>
</organism>
<accession>A0A0F5JEG9</accession>
<reference evidence="8 9" key="1">
    <citation type="submission" date="2013-04" db="EMBL/GenBank/DDBJ databases">
        <title>The Genome Sequence of Parabacteroides goldsteinii DSM 19448.</title>
        <authorList>
            <consortium name="The Broad Institute Genomics Platform"/>
            <person name="Earl A."/>
            <person name="Ward D."/>
            <person name="Feldgarden M."/>
            <person name="Gevers D."/>
            <person name="Martens E."/>
            <person name="Sakamoto M."/>
            <person name="Benno Y."/>
            <person name="Song Y."/>
            <person name="Liu C."/>
            <person name="Lee J."/>
            <person name="Bolanos M."/>
            <person name="Vaisanen M.L."/>
            <person name="Finegold S.M."/>
            <person name="Walker B."/>
            <person name="Young S."/>
            <person name="Zeng Q."/>
            <person name="Gargeya S."/>
            <person name="Fitzgerald M."/>
            <person name="Haas B."/>
            <person name="Abouelleil A."/>
            <person name="Allen A.W."/>
            <person name="Alvarado L."/>
            <person name="Arachchi H.M."/>
            <person name="Berlin A.M."/>
            <person name="Chapman S.B."/>
            <person name="Gainer-Dewar J."/>
            <person name="Goldberg J."/>
            <person name="Griggs A."/>
            <person name="Gujja S."/>
            <person name="Hansen M."/>
            <person name="Howarth C."/>
            <person name="Imamovic A."/>
            <person name="Ireland A."/>
            <person name="Larimer J."/>
            <person name="McCowan C."/>
            <person name="Murphy C."/>
            <person name="Pearson M."/>
            <person name="Poon T.W."/>
            <person name="Priest M."/>
            <person name="Roberts A."/>
            <person name="Saif S."/>
            <person name="Shea T."/>
            <person name="Sisk P."/>
            <person name="Sykes S."/>
            <person name="Wortman J."/>
            <person name="Nusbaum C."/>
            <person name="Birren B."/>
        </authorList>
    </citation>
    <scope>NUCLEOTIDE SEQUENCE [LARGE SCALE GENOMIC DNA]</scope>
    <source>
        <strain evidence="8 9">DSM 19448</strain>
    </source>
</reference>
<feature type="domain" description="SusD-like N-terminal" evidence="7">
    <location>
        <begin position="109"/>
        <end position="230"/>
    </location>
</feature>
<dbReference type="PROSITE" id="PS51257">
    <property type="entry name" value="PROKAR_LIPOPROTEIN"/>
    <property type="match status" value="1"/>
</dbReference>
<dbReference type="InterPro" id="IPR033985">
    <property type="entry name" value="SusD-like_N"/>
</dbReference>
<dbReference type="EMBL" id="AQHV01000011">
    <property type="protein sequence ID" value="KKB56113.1"/>
    <property type="molecule type" value="Genomic_DNA"/>
</dbReference>
<sequence>MKSIYQYLIYICTAFSIASCNYLDVVPDNVPTLDNAFSDRYTAEQYLATCYWGMPKSAGWNENPGIFGSLEMIFNKEGSTSGGMKFGLGTDSPTSALINYWGGTGSMIRSLYAGIRECNTFMEGIVGVKDLNQYEIKRMIAEVKLIKAYMHFYLLTYYGPICPLRENIPVKESTQGVRVYREKVDDCFAYILELLDEVIEGDPLPLVIENQTSELGRFARPAAYMLKAKVLVYWASPLFNGNTDYNSFRNYNGEPFFNQTYDETRWQKAAEACKEAVDICESAGIRLYQISDYIATKTLSDETQLVQTLRGSVSDRWNCELVWGNSSYPVNSGLQGECICYLEQATSLNYGTRMSVSMATVEQFYSKNGVPIEEDKEYDYSNRFNVRTGDEDHKYYIQKGEQTAAMNFDREPRFYSTLGFDRGKWYGNSYKNVPDDDAECLYPKNRFGEFSSVANPGNYNATGYWPKKLVSINSSFRNANDISWENYAFPDMRFADLLLLCAEALNESKDAPDAEVYKYVDMVRERAGLKGVVESWQKYSNQANKPSTKVGMREIIQRERKIELACEGVYYWDSRRWKTAQKEQNRLIQGWNVNAKEVVDYYTLTTVYTQSFTYKNYFAPIPESDIVNNPQLVQNPGW</sequence>
<dbReference type="InterPro" id="IPR011990">
    <property type="entry name" value="TPR-like_helical_dom_sf"/>
</dbReference>
<keyword evidence="4" id="KW-0472">Membrane</keyword>
<keyword evidence="3" id="KW-0732">Signal</keyword>
<dbReference type="GO" id="GO:0009279">
    <property type="term" value="C:cell outer membrane"/>
    <property type="evidence" value="ECO:0007669"/>
    <property type="project" value="UniProtKB-SubCell"/>
</dbReference>
<evidence type="ECO:0008006" key="10">
    <source>
        <dbReference type="Google" id="ProtNLM"/>
    </source>
</evidence>
<dbReference type="Pfam" id="PF14322">
    <property type="entry name" value="SusD-like_3"/>
    <property type="match status" value="1"/>
</dbReference>
<dbReference type="PATRIC" id="fig|927665.4.peg.2139"/>
<proteinExistence type="inferred from homology"/>
<dbReference type="HOGENOM" id="CLU_015553_0_3_10"/>
<evidence type="ECO:0000256" key="1">
    <source>
        <dbReference type="ARBA" id="ARBA00004442"/>
    </source>
</evidence>
<dbReference type="Pfam" id="PF07980">
    <property type="entry name" value="SusD_RagB"/>
    <property type="match status" value="1"/>
</dbReference>
<comment type="caution">
    <text evidence="8">The sequence shown here is derived from an EMBL/GenBank/DDBJ whole genome shotgun (WGS) entry which is preliminary data.</text>
</comment>
<comment type="subcellular location">
    <subcellularLocation>
        <location evidence="1">Cell outer membrane</location>
    </subcellularLocation>
</comment>
<dbReference type="InterPro" id="IPR012944">
    <property type="entry name" value="SusD_RagB_dom"/>
</dbReference>
<protein>
    <recommendedName>
        <fullName evidence="10">RagB/SusD domain-containing protein</fullName>
    </recommendedName>
</protein>
<dbReference type="Gene3D" id="1.25.40.390">
    <property type="match status" value="1"/>
</dbReference>
<feature type="domain" description="RagB/SusD" evidence="6">
    <location>
        <begin position="347"/>
        <end position="638"/>
    </location>
</feature>
<name>A0A0F5JEG9_9BACT</name>
<evidence type="ECO:0000256" key="4">
    <source>
        <dbReference type="ARBA" id="ARBA00023136"/>
    </source>
</evidence>
<evidence type="ECO:0000313" key="9">
    <source>
        <dbReference type="Proteomes" id="UP000033047"/>
    </source>
</evidence>
<evidence type="ECO:0000259" key="6">
    <source>
        <dbReference type="Pfam" id="PF07980"/>
    </source>
</evidence>